<dbReference type="GO" id="GO:0016126">
    <property type="term" value="P:sterol biosynthetic process"/>
    <property type="evidence" value="ECO:0007669"/>
    <property type="project" value="TreeGrafter"/>
</dbReference>
<feature type="compositionally biased region" description="Low complexity" evidence="7">
    <location>
        <begin position="32"/>
        <end position="41"/>
    </location>
</feature>
<dbReference type="PANTHER" id="PTHR15301">
    <property type="entry name" value="INSULIN-INDUCED GENE 1"/>
    <property type="match status" value="1"/>
</dbReference>
<feature type="compositionally biased region" description="Polar residues" evidence="7">
    <location>
        <begin position="91"/>
        <end position="109"/>
    </location>
</feature>
<feature type="transmembrane region" description="Helical" evidence="8">
    <location>
        <begin position="369"/>
        <end position="387"/>
    </location>
</feature>
<feature type="transmembrane region" description="Helical" evidence="8">
    <location>
        <begin position="275"/>
        <end position="294"/>
    </location>
</feature>
<sequence length="397" mass="43564">MSHPAPHPDDDDGFVQLKPQPRNRRAFELPTPSESEPSSPSDANSPTDLRMSDAGGGRQKEANGEEPPTRNRSFLNLTTSTLFGIYQDNGFETASQQPTPFGNGAQTPAESRHASFDWARINLPSNAFERRSPNGQTIRRKSFNPQLQKRYTKPATGVKSFLPVVGRVTALFSVGILYGLLISHLHDRQQLVPVKVNLDRERWSYLATWGFIAVFLGQALPYVDSLWTSDDDALDDEELDHQPRGRNQQDWLNIVRSIGAFVGIAFAIRKLPWQSTLQLSLTLALANPAVWYLIDRSPPGFILSTIVSITGTGLLLVANPALVPAPGPAQVFHEQVGRHAGSGVVNGSLHALRDEDYVFGIFSQESVGVATWIASVLFVSSVCFGNIGRRLAGSEKQ</sequence>
<evidence type="ECO:0000256" key="4">
    <source>
        <dbReference type="ARBA" id="ARBA00022824"/>
    </source>
</evidence>
<dbReference type="InterPro" id="IPR025929">
    <property type="entry name" value="INSIG_fam"/>
</dbReference>
<comment type="subcellular location">
    <subcellularLocation>
        <location evidence="1">Endoplasmic reticulum membrane</location>
        <topology evidence="1">Multi-pass membrane protein</topology>
    </subcellularLocation>
</comment>
<dbReference type="EMBL" id="CP099427">
    <property type="protein sequence ID" value="USW57596.1"/>
    <property type="molecule type" value="Genomic_DNA"/>
</dbReference>
<keyword evidence="3 8" id="KW-0812">Transmembrane</keyword>
<dbReference type="Proteomes" id="UP001056384">
    <property type="component" value="Chromosome 10"/>
</dbReference>
<name>A0A9Q9B753_9PEZI</name>
<keyword evidence="6 8" id="KW-0472">Membrane</keyword>
<dbReference type="Pfam" id="PF07281">
    <property type="entry name" value="INSIG"/>
    <property type="match status" value="1"/>
</dbReference>
<evidence type="ECO:0000256" key="5">
    <source>
        <dbReference type="ARBA" id="ARBA00022989"/>
    </source>
</evidence>
<feature type="compositionally biased region" description="Basic and acidic residues" evidence="7">
    <location>
        <begin position="58"/>
        <end position="69"/>
    </location>
</feature>
<feature type="region of interest" description="Disordered" evidence="7">
    <location>
        <begin position="91"/>
        <end position="112"/>
    </location>
</feature>
<dbReference type="AlphaFoldDB" id="A0A9Q9B753"/>
<organism evidence="9 10">
    <name type="scientific">Septoria linicola</name>
    <dbReference type="NCBI Taxonomy" id="215465"/>
    <lineage>
        <taxon>Eukaryota</taxon>
        <taxon>Fungi</taxon>
        <taxon>Dikarya</taxon>
        <taxon>Ascomycota</taxon>
        <taxon>Pezizomycotina</taxon>
        <taxon>Dothideomycetes</taxon>
        <taxon>Dothideomycetidae</taxon>
        <taxon>Mycosphaerellales</taxon>
        <taxon>Mycosphaerellaceae</taxon>
        <taxon>Septoria</taxon>
    </lineage>
</organism>
<feature type="region of interest" description="Disordered" evidence="7">
    <location>
        <begin position="127"/>
        <end position="146"/>
    </location>
</feature>
<keyword evidence="4" id="KW-0256">Endoplasmic reticulum</keyword>
<evidence type="ECO:0000256" key="6">
    <source>
        <dbReference type="ARBA" id="ARBA00023136"/>
    </source>
</evidence>
<keyword evidence="5 8" id="KW-1133">Transmembrane helix</keyword>
<evidence type="ECO:0000313" key="9">
    <source>
        <dbReference type="EMBL" id="USW57596.1"/>
    </source>
</evidence>
<evidence type="ECO:0000256" key="3">
    <source>
        <dbReference type="ARBA" id="ARBA00022692"/>
    </source>
</evidence>
<feature type="compositionally biased region" description="Polar residues" evidence="7">
    <location>
        <begin position="133"/>
        <end position="146"/>
    </location>
</feature>
<evidence type="ECO:0000256" key="8">
    <source>
        <dbReference type="SAM" id="Phobius"/>
    </source>
</evidence>
<proteinExistence type="inferred from homology"/>
<reference evidence="9" key="1">
    <citation type="submission" date="2022-06" db="EMBL/GenBank/DDBJ databases">
        <title>Complete genome sequences of two strains of the flax pathogen Septoria linicola.</title>
        <authorList>
            <person name="Lapalu N."/>
            <person name="Simon A."/>
            <person name="Demenou B."/>
            <person name="Paumier D."/>
            <person name="Guillot M.-P."/>
            <person name="Gout L."/>
            <person name="Valade R."/>
        </authorList>
    </citation>
    <scope>NUCLEOTIDE SEQUENCE</scope>
    <source>
        <strain evidence="9">SE15195</strain>
    </source>
</reference>
<evidence type="ECO:0000256" key="1">
    <source>
        <dbReference type="ARBA" id="ARBA00004477"/>
    </source>
</evidence>
<comment type="similarity">
    <text evidence="2">Belongs to the INSIG family.</text>
</comment>
<dbReference type="GO" id="GO:0005789">
    <property type="term" value="C:endoplasmic reticulum membrane"/>
    <property type="evidence" value="ECO:0007669"/>
    <property type="project" value="UniProtKB-SubCell"/>
</dbReference>
<feature type="transmembrane region" description="Helical" evidence="8">
    <location>
        <begin position="160"/>
        <end position="183"/>
    </location>
</feature>
<keyword evidence="10" id="KW-1185">Reference proteome</keyword>
<accession>A0A9Q9B753</accession>
<evidence type="ECO:0000256" key="2">
    <source>
        <dbReference type="ARBA" id="ARBA00007475"/>
    </source>
</evidence>
<feature type="transmembrane region" description="Helical" evidence="8">
    <location>
        <begin position="301"/>
        <end position="322"/>
    </location>
</feature>
<protein>
    <submittedName>
        <fullName evidence="9">Insulin-induced protein family</fullName>
    </submittedName>
</protein>
<feature type="region of interest" description="Disordered" evidence="7">
    <location>
        <begin position="1"/>
        <end position="73"/>
    </location>
</feature>
<dbReference type="PANTHER" id="PTHR15301:SF3">
    <property type="entry name" value="PROTEIN NSG1-RELATED"/>
    <property type="match status" value="1"/>
</dbReference>
<evidence type="ECO:0000313" key="10">
    <source>
        <dbReference type="Proteomes" id="UP001056384"/>
    </source>
</evidence>
<evidence type="ECO:0000256" key="7">
    <source>
        <dbReference type="SAM" id="MobiDB-lite"/>
    </source>
</evidence>
<gene>
    <name evidence="9" type="ORF">Slin15195_G109150</name>
</gene>
<feature type="transmembrane region" description="Helical" evidence="8">
    <location>
        <begin position="203"/>
        <end position="223"/>
    </location>
</feature>